<accession>A0A7G9B325</accession>
<evidence type="ECO:0000313" key="3">
    <source>
        <dbReference type="Proteomes" id="UP000515960"/>
    </source>
</evidence>
<organism evidence="2 3">
    <name type="scientific">Oscillibacter hominis</name>
    <dbReference type="NCBI Taxonomy" id="2763056"/>
    <lineage>
        <taxon>Bacteria</taxon>
        <taxon>Bacillati</taxon>
        <taxon>Bacillota</taxon>
        <taxon>Clostridia</taxon>
        <taxon>Eubacteriales</taxon>
        <taxon>Oscillospiraceae</taxon>
        <taxon>Oscillibacter</taxon>
    </lineage>
</organism>
<dbReference type="RefSeq" id="WP_187332536.1">
    <property type="nucleotide sequence ID" value="NZ_CP060490.1"/>
</dbReference>
<dbReference type="AlphaFoldDB" id="A0A7G9B325"/>
<dbReference type="KEGG" id="ohi:H8790_10965"/>
<feature type="compositionally biased region" description="Acidic residues" evidence="1">
    <location>
        <begin position="227"/>
        <end position="236"/>
    </location>
</feature>
<evidence type="ECO:0000256" key="1">
    <source>
        <dbReference type="SAM" id="MobiDB-lite"/>
    </source>
</evidence>
<reference evidence="2 3" key="1">
    <citation type="submission" date="2020-08" db="EMBL/GenBank/DDBJ databases">
        <authorList>
            <person name="Liu C."/>
            <person name="Sun Q."/>
        </authorList>
    </citation>
    <scope>NUCLEOTIDE SEQUENCE [LARGE SCALE GENOMIC DNA]</scope>
    <source>
        <strain evidence="2 3">NSJ-62</strain>
    </source>
</reference>
<keyword evidence="3" id="KW-1185">Reference proteome</keyword>
<protein>
    <submittedName>
        <fullName evidence="2">Uncharacterized protein</fullName>
    </submittedName>
</protein>
<feature type="region of interest" description="Disordered" evidence="1">
    <location>
        <begin position="217"/>
        <end position="236"/>
    </location>
</feature>
<dbReference type="PROSITE" id="PS51257">
    <property type="entry name" value="PROKAR_LIPOPROTEIN"/>
    <property type="match status" value="1"/>
</dbReference>
<proteinExistence type="predicted"/>
<sequence>MKTRGMLVLTALCLLLGGCSLLERDFSSVEPHNSRYWESEADTLRAENYQDLVNDLLLLVGQHTENAVIRLYDYEDDMTVSEALEQASSEVQQETPMGAYAVEYITSASQAQRGYYEITVSVRYRRTAEQIQSVVNATSTEALPELLNAALQEGKTELAVRIGYFNGEQATVERMLSELRSQQGLSEEAPPWGAYYYPSETDVGLIEFVLDGSFAPEEGIPSVNTEEVTDEIENPS</sequence>
<name>A0A7G9B325_9FIRM</name>
<dbReference type="Proteomes" id="UP000515960">
    <property type="component" value="Chromosome"/>
</dbReference>
<dbReference type="EMBL" id="CP060490">
    <property type="protein sequence ID" value="QNL43956.1"/>
    <property type="molecule type" value="Genomic_DNA"/>
</dbReference>
<gene>
    <name evidence="2" type="ORF">H8790_10965</name>
</gene>
<evidence type="ECO:0000313" key="2">
    <source>
        <dbReference type="EMBL" id="QNL43956.1"/>
    </source>
</evidence>